<dbReference type="GO" id="GO:0005634">
    <property type="term" value="C:nucleus"/>
    <property type="evidence" value="ECO:0007669"/>
    <property type="project" value="TreeGrafter"/>
</dbReference>
<evidence type="ECO:0000256" key="7">
    <source>
        <dbReference type="ARBA" id="ARBA00047899"/>
    </source>
</evidence>
<evidence type="ECO:0000259" key="10">
    <source>
        <dbReference type="PROSITE" id="PS50011"/>
    </source>
</evidence>
<dbReference type="GO" id="GO:0005737">
    <property type="term" value="C:cytoplasm"/>
    <property type="evidence" value="ECO:0007669"/>
    <property type="project" value="TreeGrafter"/>
</dbReference>
<keyword evidence="3" id="KW-0808">Transferase</keyword>
<keyword evidence="4 9" id="KW-0547">Nucleotide-binding</keyword>
<dbReference type="Gene3D" id="3.30.200.20">
    <property type="entry name" value="Phosphorylase Kinase, domain 1"/>
    <property type="match status" value="1"/>
</dbReference>
<sequence length="481" mass="54631">MANRTRNAFSQFHRFRPSAPCRQTRFSISHSHRSTAIRMEPSRVKYQFVEEVERLDYYVPGGYHPVMIGDEFCAGRYVIAHKLGFGRSATTWLAEDRRHSRLVALKISTAESAGRTHEMQILSRLANAISGLPRKAIVHVQNMLDSFMFSGPNGTHQCLVMDAARINIHEAKEAAYHRLLHLPAARAITSQLILGLQFIHSQHIVHGDLHLANILLRLPLDMQDMTLEQLHARTGEPAKEQVVREDGAPLDIGVPSEVIVPVWLGLSSDEISLADSAITIADFGEAFDPQMTQQFTSHTPLLLAPPESRFAEPEESDEPLSFPGDIWTLACTIWGIFGSGPPFEAFPVTLDEVTIEHVEMLGKLPDRWWNKWGKRSNWFDEDGCKNVKETLQQWYGNSARGWTQRFTEYIQRPRERKRFDTFSAEEENAFCDMMKSMLVLEPSKRATIEEVVGCEWMQKWGLPAVQKMQDATLAARPLDAR</sequence>
<dbReference type="Gene3D" id="1.10.510.10">
    <property type="entry name" value="Transferase(Phosphotransferase) domain 1"/>
    <property type="match status" value="1"/>
</dbReference>
<keyword evidence="2" id="KW-0723">Serine/threonine-protein kinase</keyword>
<comment type="catalytic activity">
    <reaction evidence="8">
        <text>L-seryl-[protein] + ATP = O-phospho-L-seryl-[protein] + ADP + H(+)</text>
        <dbReference type="Rhea" id="RHEA:17989"/>
        <dbReference type="Rhea" id="RHEA-COMP:9863"/>
        <dbReference type="Rhea" id="RHEA-COMP:11604"/>
        <dbReference type="ChEBI" id="CHEBI:15378"/>
        <dbReference type="ChEBI" id="CHEBI:29999"/>
        <dbReference type="ChEBI" id="CHEBI:30616"/>
        <dbReference type="ChEBI" id="CHEBI:83421"/>
        <dbReference type="ChEBI" id="CHEBI:456216"/>
        <dbReference type="EC" id="2.7.11.1"/>
    </reaction>
</comment>
<dbReference type="GO" id="GO:0004674">
    <property type="term" value="F:protein serine/threonine kinase activity"/>
    <property type="evidence" value="ECO:0007669"/>
    <property type="project" value="UniProtKB-KW"/>
</dbReference>
<dbReference type="GO" id="GO:0005524">
    <property type="term" value="F:ATP binding"/>
    <property type="evidence" value="ECO:0007669"/>
    <property type="project" value="UniProtKB-UniRule"/>
</dbReference>
<feature type="domain" description="Protein kinase" evidence="10">
    <location>
        <begin position="77"/>
        <end position="457"/>
    </location>
</feature>
<dbReference type="InterPro" id="IPR000719">
    <property type="entry name" value="Prot_kinase_dom"/>
</dbReference>
<evidence type="ECO:0000256" key="1">
    <source>
        <dbReference type="ARBA" id="ARBA00012513"/>
    </source>
</evidence>
<dbReference type="EMBL" id="LCZI01000449">
    <property type="protein sequence ID" value="KKZ66558.1"/>
    <property type="molecule type" value="Genomic_DNA"/>
</dbReference>
<dbReference type="EC" id="2.7.11.1" evidence="1"/>
<dbReference type="InterPro" id="IPR011009">
    <property type="entry name" value="Kinase-like_dom_sf"/>
</dbReference>
<keyword evidence="5" id="KW-0418">Kinase</keyword>
<dbReference type="PANTHER" id="PTHR47634:SF9">
    <property type="entry name" value="PROTEIN KINASE DOMAIN-CONTAINING PROTEIN-RELATED"/>
    <property type="match status" value="1"/>
</dbReference>
<dbReference type="OrthoDB" id="4202152at2759"/>
<organism evidence="11 12">
    <name type="scientific">[Emmonsia] crescens</name>
    <dbReference type="NCBI Taxonomy" id="73230"/>
    <lineage>
        <taxon>Eukaryota</taxon>
        <taxon>Fungi</taxon>
        <taxon>Dikarya</taxon>
        <taxon>Ascomycota</taxon>
        <taxon>Pezizomycotina</taxon>
        <taxon>Eurotiomycetes</taxon>
        <taxon>Eurotiomycetidae</taxon>
        <taxon>Onygenales</taxon>
        <taxon>Ajellomycetaceae</taxon>
        <taxon>Emergomyces</taxon>
    </lineage>
</organism>
<dbReference type="InterPro" id="IPR051334">
    <property type="entry name" value="SRPK"/>
</dbReference>
<dbReference type="SUPFAM" id="SSF56112">
    <property type="entry name" value="Protein kinase-like (PK-like)"/>
    <property type="match status" value="1"/>
</dbReference>
<evidence type="ECO:0000313" key="11">
    <source>
        <dbReference type="EMBL" id="KKZ66558.1"/>
    </source>
</evidence>
<evidence type="ECO:0000256" key="2">
    <source>
        <dbReference type="ARBA" id="ARBA00022527"/>
    </source>
</evidence>
<proteinExistence type="predicted"/>
<dbReference type="GO" id="GO:0000245">
    <property type="term" value="P:spliceosomal complex assembly"/>
    <property type="evidence" value="ECO:0007669"/>
    <property type="project" value="TreeGrafter"/>
</dbReference>
<keyword evidence="6 9" id="KW-0067">ATP-binding</keyword>
<dbReference type="Pfam" id="PF00069">
    <property type="entry name" value="Pkinase"/>
    <property type="match status" value="1"/>
</dbReference>
<name>A0A0G2I7S8_9EURO</name>
<evidence type="ECO:0000256" key="9">
    <source>
        <dbReference type="PROSITE-ProRule" id="PRU10141"/>
    </source>
</evidence>
<accession>A0A0G2I7S8</accession>
<dbReference type="Proteomes" id="UP000034164">
    <property type="component" value="Unassembled WGS sequence"/>
</dbReference>
<comment type="caution">
    <text evidence="11">The sequence shown here is derived from an EMBL/GenBank/DDBJ whole genome shotgun (WGS) entry which is preliminary data.</text>
</comment>
<evidence type="ECO:0000256" key="4">
    <source>
        <dbReference type="ARBA" id="ARBA00022741"/>
    </source>
</evidence>
<comment type="catalytic activity">
    <reaction evidence="7">
        <text>L-threonyl-[protein] + ATP = O-phospho-L-threonyl-[protein] + ADP + H(+)</text>
        <dbReference type="Rhea" id="RHEA:46608"/>
        <dbReference type="Rhea" id="RHEA-COMP:11060"/>
        <dbReference type="Rhea" id="RHEA-COMP:11605"/>
        <dbReference type="ChEBI" id="CHEBI:15378"/>
        <dbReference type="ChEBI" id="CHEBI:30013"/>
        <dbReference type="ChEBI" id="CHEBI:30616"/>
        <dbReference type="ChEBI" id="CHEBI:61977"/>
        <dbReference type="ChEBI" id="CHEBI:456216"/>
        <dbReference type="EC" id="2.7.11.1"/>
    </reaction>
</comment>
<reference evidence="12" key="1">
    <citation type="journal article" date="2015" name="PLoS Genet.">
        <title>The dynamic genome and transcriptome of the human fungal pathogen Blastomyces and close relative Emmonsia.</title>
        <authorList>
            <person name="Munoz J.F."/>
            <person name="Gauthier G.M."/>
            <person name="Desjardins C.A."/>
            <person name="Gallo J.E."/>
            <person name="Holder J."/>
            <person name="Sullivan T.D."/>
            <person name="Marty A.J."/>
            <person name="Carmen J.C."/>
            <person name="Chen Z."/>
            <person name="Ding L."/>
            <person name="Gujja S."/>
            <person name="Magrini V."/>
            <person name="Misas E."/>
            <person name="Mitreva M."/>
            <person name="Priest M."/>
            <person name="Saif S."/>
            <person name="Whiston E.A."/>
            <person name="Young S."/>
            <person name="Zeng Q."/>
            <person name="Goldman W.E."/>
            <person name="Mardis E.R."/>
            <person name="Taylor J.W."/>
            <person name="McEwen J.G."/>
            <person name="Clay O.K."/>
            <person name="Klein B.S."/>
            <person name="Cuomo C.A."/>
        </authorList>
    </citation>
    <scope>NUCLEOTIDE SEQUENCE [LARGE SCALE GENOMIC DNA]</scope>
    <source>
        <strain evidence="12">UAMH 3008</strain>
    </source>
</reference>
<dbReference type="PANTHER" id="PTHR47634">
    <property type="entry name" value="PROTEIN KINASE DOMAIN-CONTAINING PROTEIN-RELATED"/>
    <property type="match status" value="1"/>
</dbReference>
<dbReference type="GO" id="GO:0050684">
    <property type="term" value="P:regulation of mRNA processing"/>
    <property type="evidence" value="ECO:0007669"/>
    <property type="project" value="TreeGrafter"/>
</dbReference>
<evidence type="ECO:0000256" key="3">
    <source>
        <dbReference type="ARBA" id="ARBA00022679"/>
    </source>
</evidence>
<evidence type="ECO:0000256" key="6">
    <source>
        <dbReference type="ARBA" id="ARBA00022840"/>
    </source>
</evidence>
<dbReference type="SMART" id="SM00220">
    <property type="entry name" value="S_TKc"/>
    <property type="match status" value="1"/>
</dbReference>
<feature type="binding site" evidence="9">
    <location>
        <position position="106"/>
    </location>
    <ligand>
        <name>ATP</name>
        <dbReference type="ChEBI" id="CHEBI:30616"/>
    </ligand>
</feature>
<evidence type="ECO:0000256" key="5">
    <source>
        <dbReference type="ARBA" id="ARBA00022777"/>
    </source>
</evidence>
<protein>
    <recommendedName>
        <fullName evidence="1">non-specific serine/threonine protein kinase</fullName>
        <ecNumber evidence="1">2.7.11.1</ecNumber>
    </recommendedName>
</protein>
<dbReference type="InterPro" id="IPR017441">
    <property type="entry name" value="Protein_kinase_ATP_BS"/>
</dbReference>
<dbReference type="AlphaFoldDB" id="A0A0G2I7S8"/>
<dbReference type="PROSITE" id="PS00107">
    <property type="entry name" value="PROTEIN_KINASE_ATP"/>
    <property type="match status" value="1"/>
</dbReference>
<dbReference type="PROSITE" id="PS50011">
    <property type="entry name" value="PROTEIN_KINASE_DOM"/>
    <property type="match status" value="1"/>
</dbReference>
<gene>
    <name evidence="11" type="ORF">EMCG_07672</name>
</gene>
<evidence type="ECO:0000313" key="12">
    <source>
        <dbReference type="Proteomes" id="UP000034164"/>
    </source>
</evidence>
<evidence type="ECO:0000256" key="8">
    <source>
        <dbReference type="ARBA" id="ARBA00048679"/>
    </source>
</evidence>
<dbReference type="VEuPathDB" id="FungiDB:EMCG_07672"/>